<dbReference type="AlphaFoldDB" id="A0A2T7C6W8"/>
<evidence type="ECO:0000256" key="1">
    <source>
        <dbReference type="SAM" id="MobiDB-lite"/>
    </source>
</evidence>
<dbReference type="Gramene" id="PUZ39067">
    <property type="protein sequence ID" value="PUZ39067"/>
    <property type="gene ID" value="GQ55_9G251800"/>
</dbReference>
<evidence type="ECO:0000313" key="3">
    <source>
        <dbReference type="Proteomes" id="UP000244336"/>
    </source>
</evidence>
<reference evidence="2 3" key="1">
    <citation type="submission" date="2018-04" db="EMBL/GenBank/DDBJ databases">
        <title>WGS assembly of Panicum hallii var. hallii HAL2.</title>
        <authorList>
            <person name="Lovell J."/>
            <person name="Jenkins J."/>
            <person name="Lowry D."/>
            <person name="Mamidi S."/>
            <person name="Sreedasyam A."/>
            <person name="Weng X."/>
            <person name="Barry K."/>
            <person name="Bonette J."/>
            <person name="Campitelli B."/>
            <person name="Daum C."/>
            <person name="Gordon S."/>
            <person name="Gould B."/>
            <person name="Lipzen A."/>
            <person name="MacQueen A."/>
            <person name="Palacio-Mejia J."/>
            <person name="Plott C."/>
            <person name="Shakirov E."/>
            <person name="Shu S."/>
            <person name="Yoshinaga Y."/>
            <person name="Zane M."/>
            <person name="Rokhsar D."/>
            <person name="Grimwood J."/>
            <person name="Schmutz J."/>
            <person name="Juenger T."/>
        </authorList>
    </citation>
    <scope>NUCLEOTIDE SEQUENCE [LARGE SCALE GENOMIC DNA]</scope>
    <source>
        <strain evidence="3">cv. HAL2</strain>
    </source>
</reference>
<keyword evidence="3" id="KW-1185">Reference proteome</keyword>
<feature type="compositionally biased region" description="Basic residues" evidence="1">
    <location>
        <begin position="7"/>
        <end position="18"/>
    </location>
</feature>
<organism evidence="2 3">
    <name type="scientific">Panicum hallii var. hallii</name>
    <dbReference type="NCBI Taxonomy" id="1504633"/>
    <lineage>
        <taxon>Eukaryota</taxon>
        <taxon>Viridiplantae</taxon>
        <taxon>Streptophyta</taxon>
        <taxon>Embryophyta</taxon>
        <taxon>Tracheophyta</taxon>
        <taxon>Spermatophyta</taxon>
        <taxon>Magnoliopsida</taxon>
        <taxon>Liliopsida</taxon>
        <taxon>Poales</taxon>
        <taxon>Poaceae</taxon>
        <taxon>PACMAD clade</taxon>
        <taxon>Panicoideae</taxon>
        <taxon>Panicodae</taxon>
        <taxon>Paniceae</taxon>
        <taxon>Panicinae</taxon>
        <taxon>Panicum</taxon>
        <taxon>Panicum sect. Panicum</taxon>
    </lineage>
</organism>
<name>A0A2T7C6W8_9POAL</name>
<accession>A0A2T7C6W8</accession>
<dbReference type="Proteomes" id="UP000244336">
    <property type="component" value="Chromosome 9"/>
</dbReference>
<proteinExistence type="predicted"/>
<protein>
    <submittedName>
        <fullName evidence="2">Uncharacterized protein</fullName>
    </submittedName>
</protein>
<feature type="region of interest" description="Disordered" evidence="1">
    <location>
        <begin position="1"/>
        <end position="70"/>
    </location>
</feature>
<dbReference type="EMBL" id="CM009757">
    <property type="protein sequence ID" value="PUZ39067.1"/>
    <property type="molecule type" value="Genomic_DNA"/>
</dbReference>
<evidence type="ECO:0000313" key="2">
    <source>
        <dbReference type="EMBL" id="PUZ39067.1"/>
    </source>
</evidence>
<feature type="region of interest" description="Disordered" evidence="1">
    <location>
        <begin position="82"/>
        <end position="110"/>
    </location>
</feature>
<gene>
    <name evidence="2" type="ORF">GQ55_9G251800</name>
</gene>
<feature type="compositionally biased region" description="Basic and acidic residues" evidence="1">
    <location>
        <begin position="82"/>
        <end position="101"/>
    </location>
</feature>
<sequence length="110" mass="11588">MASGRTQARRRPSGRRRGAVASASKANTRGRAGKQARSTGRARSGRWASTRARAGEAEAGDGVSWEGGVKRQRELVCEAREKREALGERGGESDAPPRDRVGGGGVETGK</sequence>